<reference evidence="3" key="1">
    <citation type="journal article" date="2021" name="Proc. Natl. Acad. Sci. U.S.A.">
        <title>A Catalog of Tens of Thousands of Viruses from Human Metagenomes Reveals Hidden Associations with Chronic Diseases.</title>
        <authorList>
            <person name="Tisza M.J."/>
            <person name="Buck C.B."/>
        </authorList>
    </citation>
    <scope>NUCLEOTIDE SEQUENCE</scope>
    <source>
        <strain evidence="3">Ct7zc7</strain>
    </source>
</reference>
<dbReference type="Pfam" id="PF26160">
    <property type="entry name" value="YqzN_YkzM"/>
    <property type="match status" value="1"/>
</dbReference>
<evidence type="ECO:0000313" key="3">
    <source>
        <dbReference type="EMBL" id="DAE21964.1"/>
    </source>
</evidence>
<proteinExistence type="predicted"/>
<feature type="region of interest" description="Disordered" evidence="1">
    <location>
        <begin position="1"/>
        <end position="26"/>
    </location>
</feature>
<accession>A0A8S5QTH8</accession>
<feature type="compositionally biased region" description="Basic and acidic residues" evidence="1">
    <location>
        <begin position="13"/>
        <end position="22"/>
    </location>
</feature>
<evidence type="ECO:0000259" key="2">
    <source>
        <dbReference type="Pfam" id="PF26160"/>
    </source>
</evidence>
<dbReference type="InterPro" id="IPR058869">
    <property type="entry name" value="YqzN_YkzM"/>
</dbReference>
<feature type="domain" description="YqzN/YkzM" evidence="2">
    <location>
        <begin position="23"/>
        <end position="73"/>
    </location>
</feature>
<evidence type="ECO:0000256" key="1">
    <source>
        <dbReference type="SAM" id="MobiDB-lite"/>
    </source>
</evidence>
<protein>
    <recommendedName>
        <fullName evidence="2">YqzN/YkzM domain-containing protein</fullName>
    </recommendedName>
</protein>
<sequence>MAEAKTSGANTSQKEKASKKTSEPVYSAEELSNAASRFGTRKECVAAALKYYGKDRATVKEAKELVSKFLSKEVK</sequence>
<organism evidence="3">
    <name type="scientific">Myoviridae sp. ct7zc7</name>
    <dbReference type="NCBI Taxonomy" id="2826620"/>
    <lineage>
        <taxon>Viruses</taxon>
        <taxon>Duplodnaviria</taxon>
        <taxon>Heunggongvirae</taxon>
        <taxon>Uroviricota</taxon>
        <taxon>Caudoviricetes</taxon>
    </lineage>
</organism>
<name>A0A8S5QTH8_9CAUD</name>
<dbReference type="EMBL" id="BK015722">
    <property type="protein sequence ID" value="DAE21964.1"/>
    <property type="molecule type" value="Genomic_DNA"/>
</dbReference>